<evidence type="ECO:0000256" key="13">
    <source>
        <dbReference type="ARBA" id="ARBA00023239"/>
    </source>
</evidence>
<dbReference type="InterPro" id="IPR036979">
    <property type="entry name" value="CM_dom_sf"/>
</dbReference>
<comment type="pathway">
    <text evidence="5">Metabolic intermediate biosynthesis; prephenate biosynthesis; prephenate from chorismate: step 1/1.</text>
</comment>
<dbReference type="GO" id="GO:0046417">
    <property type="term" value="P:chorismate metabolic process"/>
    <property type="evidence" value="ECO:0007669"/>
    <property type="project" value="InterPro"/>
</dbReference>
<feature type="domain" description="ACT" evidence="20">
    <location>
        <begin position="297"/>
        <end position="374"/>
    </location>
</feature>
<dbReference type="GO" id="GO:0005737">
    <property type="term" value="C:cytoplasm"/>
    <property type="evidence" value="ECO:0007669"/>
    <property type="project" value="UniProtKB-SubCell"/>
</dbReference>
<dbReference type="InterPro" id="IPR008242">
    <property type="entry name" value="Chor_mutase/pphenate_deHydtase"/>
</dbReference>
<evidence type="ECO:0000256" key="11">
    <source>
        <dbReference type="ARBA" id="ARBA00023222"/>
    </source>
</evidence>
<comment type="catalytic activity">
    <reaction evidence="17">
        <text>prephenate + H(+) = 3-phenylpyruvate + CO2 + H2O</text>
        <dbReference type="Rhea" id="RHEA:21648"/>
        <dbReference type="ChEBI" id="CHEBI:15377"/>
        <dbReference type="ChEBI" id="CHEBI:15378"/>
        <dbReference type="ChEBI" id="CHEBI:16526"/>
        <dbReference type="ChEBI" id="CHEBI:18005"/>
        <dbReference type="ChEBI" id="CHEBI:29934"/>
        <dbReference type="EC" id="4.2.1.51"/>
    </reaction>
</comment>
<name>A0A381RJ98_9ZZZZ</name>
<dbReference type="FunFam" id="3.40.190.10:FF:000029">
    <property type="entry name" value="Chorismate mutase/Prephenate dehydratase"/>
    <property type="match status" value="1"/>
</dbReference>
<evidence type="ECO:0000256" key="7">
    <source>
        <dbReference type="ARBA" id="ARBA00014401"/>
    </source>
</evidence>
<evidence type="ECO:0000256" key="8">
    <source>
        <dbReference type="ARBA" id="ARBA00022490"/>
    </source>
</evidence>
<evidence type="ECO:0000256" key="5">
    <source>
        <dbReference type="ARBA" id="ARBA00004817"/>
    </source>
</evidence>
<comment type="pathway">
    <text evidence="4">Amino-acid biosynthesis; L-phenylalanine biosynthesis; phenylpyruvate from prephenate: step 1/1.</text>
</comment>
<dbReference type="CDD" id="cd04905">
    <property type="entry name" value="ACT_CM-PDT"/>
    <property type="match status" value="1"/>
</dbReference>
<dbReference type="EMBL" id="UINC01001806">
    <property type="protein sequence ID" value="SUZ89163.1"/>
    <property type="molecule type" value="Genomic_DNA"/>
</dbReference>
<comment type="catalytic activity">
    <reaction evidence="1">
        <text>chorismate = prephenate</text>
        <dbReference type="Rhea" id="RHEA:13897"/>
        <dbReference type="ChEBI" id="CHEBI:29748"/>
        <dbReference type="ChEBI" id="CHEBI:29934"/>
        <dbReference type="EC" id="5.4.99.5"/>
    </reaction>
</comment>
<dbReference type="CDD" id="cd13630">
    <property type="entry name" value="PBP2_PDT_1"/>
    <property type="match status" value="1"/>
</dbReference>
<evidence type="ECO:0000259" key="18">
    <source>
        <dbReference type="PROSITE" id="PS51168"/>
    </source>
</evidence>
<evidence type="ECO:0000256" key="3">
    <source>
        <dbReference type="ARBA" id="ARBA00004496"/>
    </source>
</evidence>
<evidence type="ECO:0000256" key="2">
    <source>
        <dbReference type="ARBA" id="ARBA00002364"/>
    </source>
</evidence>
<dbReference type="InterPro" id="IPR001086">
    <property type="entry name" value="Preph_deHydtase"/>
</dbReference>
<dbReference type="NCBIfam" id="NF008865">
    <property type="entry name" value="PRK11898.1"/>
    <property type="match status" value="1"/>
</dbReference>
<feature type="domain" description="Prephenate dehydratase" evidence="19">
    <location>
        <begin position="110"/>
        <end position="285"/>
    </location>
</feature>
<protein>
    <recommendedName>
        <fullName evidence="7">Bifunctional chorismate mutase/prephenate dehydratase</fullName>
        <ecNumber evidence="6">4.2.1.51</ecNumber>
    </recommendedName>
    <alternativeName>
        <fullName evidence="16">Chorismate mutase-prephenate dehydratase</fullName>
    </alternativeName>
    <alternativeName>
        <fullName evidence="15">p-protein</fullName>
    </alternativeName>
</protein>
<keyword evidence="10" id="KW-0057">Aromatic amino acid biosynthesis</keyword>
<organism evidence="21">
    <name type="scientific">marine metagenome</name>
    <dbReference type="NCBI Taxonomy" id="408172"/>
    <lineage>
        <taxon>unclassified sequences</taxon>
        <taxon>metagenomes</taxon>
        <taxon>ecological metagenomes</taxon>
    </lineage>
</organism>
<dbReference type="UniPathway" id="UPA00120">
    <property type="reaction ID" value="UER00203"/>
</dbReference>
<sequence>MIKLSHTSVAGNPRKGGTRFLPKLNDLRRQIDKIDDQLLKLISRRGLLAKKIGKEKSLQGQAAHFHVPQRERSILDRLNDQSKGPFPSSAINSIFREIFSATLALEKPLRVAFLGPETTFSHQVAIKHFGHSCKFNPCLNIEGVFSEVELGNSDYGVVPVENSIEGVINRTLDCFVDSPLHICDEAQLAISLFLLANNTDPKKIKTVYSHPQPLAQSRNWLSCNLPDVEQIPASSTAQAAELAKRDKNSAAIAGQLAAEVHQLKIIAKNIQDRAENHTRFLVISRDQAKKARRNKTSIMFSIKDEAGSLLKTLELFANNKISLTKIQSRPLRNRPWEYLFYIDFLGHMEDKAVERVFKTLGKQTLLFRVLGSYPEQGLKKA</sequence>
<dbReference type="Gene3D" id="3.30.70.260">
    <property type="match status" value="1"/>
</dbReference>
<evidence type="ECO:0000259" key="19">
    <source>
        <dbReference type="PROSITE" id="PS51171"/>
    </source>
</evidence>
<dbReference type="GO" id="GO:0004664">
    <property type="term" value="F:prephenate dehydratase activity"/>
    <property type="evidence" value="ECO:0007669"/>
    <property type="project" value="UniProtKB-EC"/>
</dbReference>
<dbReference type="SUPFAM" id="SSF48600">
    <property type="entry name" value="Chorismate mutase II"/>
    <property type="match status" value="1"/>
</dbReference>
<comment type="subcellular location">
    <subcellularLocation>
        <location evidence="3">Cytoplasm</location>
    </subcellularLocation>
</comment>
<evidence type="ECO:0000256" key="16">
    <source>
        <dbReference type="ARBA" id="ARBA00031520"/>
    </source>
</evidence>
<dbReference type="UniPathway" id="UPA00121">
    <property type="reaction ID" value="UER00345"/>
</dbReference>
<proteinExistence type="predicted"/>
<evidence type="ECO:0000256" key="9">
    <source>
        <dbReference type="ARBA" id="ARBA00022605"/>
    </source>
</evidence>
<evidence type="ECO:0000313" key="21">
    <source>
        <dbReference type="EMBL" id="SUZ89163.1"/>
    </source>
</evidence>
<dbReference type="Gene3D" id="3.40.190.10">
    <property type="entry name" value="Periplasmic binding protein-like II"/>
    <property type="match status" value="2"/>
</dbReference>
<dbReference type="InterPro" id="IPR002701">
    <property type="entry name" value="CM_II_prokaryot"/>
</dbReference>
<accession>A0A381RJ98</accession>
<dbReference type="PROSITE" id="PS51171">
    <property type="entry name" value="PREPHENATE_DEHYDR_3"/>
    <property type="match status" value="1"/>
</dbReference>
<dbReference type="Pfam" id="PF00800">
    <property type="entry name" value="PDT"/>
    <property type="match status" value="1"/>
</dbReference>
<feature type="domain" description="Chorismate mutase" evidence="18">
    <location>
        <begin position="18"/>
        <end position="110"/>
    </location>
</feature>
<keyword evidence="8" id="KW-0963">Cytoplasm</keyword>
<evidence type="ECO:0000256" key="14">
    <source>
        <dbReference type="ARBA" id="ARBA00023268"/>
    </source>
</evidence>
<dbReference type="GO" id="GO:0009094">
    <property type="term" value="P:L-phenylalanine biosynthetic process"/>
    <property type="evidence" value="ECO:0007669"/>
    <property type="project" value="UniProtKB-UniPathway"/>
</dbReference>
<dbReference type="FunFam" id="3.40.190.10:FF:000034">
    <property type="entry name" value="Chorismate mutase/prephenate dehydratase"/>
    <property type="match status" value="1"/>
</dbReference>
<dbReference type="InterPro" id="IPR045865">
    <property type="entry name" value="ACT-like_dom_sf"/>
</dbReference>
<dbReference type="PIRSF" id="PIRSF001500">
    <property type="entry name" value="Chor_mut_pdt_Ppr"/>
    <property type="match status" value="1"/>
</dbReference>
<evidence type="ECO:0000259" key="20">
    <source>
        <dbReference type="PROSITE" id="PS51671"/>
    </source>
</evidence>
<dbReference type="GO" id="GO:0004106">
    <property type="term" value="F:chorismate mutase activity"/>
    <property type="evidence" value="ECO:0007669"/>
    <property type="project" value="UniProtKB-EC"/>
</dbReference>
<evidence type="ECO:0000256" key="17">
    <source>
        <dbReference type="ARBA" id="ARBA00047848"/>
    </source>
</evidence>
<dbReference type="InterPro" id="IPR036263">
    <property type="entry name" value="Chorismate_II_sf"/>
</dbReference>
<evidence type="ECO:0000256" key="12">
    <source>
        <dbReference type="ARBA" id="ARBA00023235"/>
    </source>
</evidence>
<evidence type="ECO:0000256" key="6">
    <source>
        <dbReference type="ARBA" id="ARBA00013147"/>
    </source>
</evidence>
<dbReference type="InterPro" id="IPR002912">
    <property type="entry name" value="ACT_dom"/>
</dbReference>
<dbReference type="PANTHER" id="PTHR21022:SF19">
    <property type="entry name" value="PREPHENATE DEHYDRATASE-RELATED"/>
    <property type="match status" value="1"/>
</dbReference>
<keyword evidence="9" id="KW-0028">Amino-acid biosynthesis</keyword>
<dbReference type="PROSITE" id="PS51671">
    <property type="entry name" value="ACT"/>
    <property type="match status" value="1"/>
</dbReference>
<dbReference type="PANTHER" id="PTHR21022">
    <property type="entry name" value="PREPHENATE DEHYDRATASE P PROTEIN"/>
    <property type="match status" value="1"/>
</dbReference>
<keyword evidence="14" id="KW-0511">Multifunctional enzyme</keyword>
<dbReference type="FunFam" id="3.30.70.260:FF:000012">
    <property type="entry name" value="Prephenate dehydratase"/>
    <property type="match status" value="1"/>
</dbReference>
<dbReference type="Pfam" id="PF01842">
    <property type="entry name" value="ACT"/>
    <property type="match status" value="1"/>
</dbReference>
<dbReference type="AlphaFoldDB" id="A0A381RJ98"/>
<dbReference type="SMART" id="SM00830">
    <property type="entry name" value="CM_2"/>
    <property type="match status" value="1"/>
</dbReference>
<gene>
    <name evidence="21" type="ORF">METZ01_LOCUS42017</name>
</gene>
<dbReference type="SUPFAM" id="SSF55021">
    <property type="entry name" value="ACT-like"/>
    <property type="match status" value="1"/>
</dbReference>
<dbReference type="Pfam" id="PF01817">
    <property type="entry name" value="CM_2"/>
    <property type="match status" value="1"/>
</dbReference>
<evidence type="ECO:0000256" key="10">
    <source>
        <dbReference type="ARBA" id="ARBA00023141"/>
    </source>
</evidence>
<dbReference type="PROSITE" id="PS51168">
    <property type="entry name" value="CHORISMATE_MUT_2"/>
    <property type="match status" value="1"/>
</dbReference>
<comment type="function">
    <text evidence="2">Catalyzes the Claisen rearrangement of chorismate to prephenate and the decarboxylation/dehydration of prephenate to phenylpyruvate.</text>
</comment>
<keyword evidence="12" id="KW-0413">Isomerase</keyword>
<evidence type="ECO:0000256" key="1">
    <source>
        <dbReference type="ARBA" id="ARBA00000824"/>
    </source>
</evidence>
<keyword evidence="13" id="KW-0456">Lyase</keyword>
<dbReference type="SUPFAM" id="SSF53850">
    <property type="entry name" value="Periplasmic binding protein-like II"/>
    <property type="match status" value="1"/>
</dbReference>
<dbReference type="Gene3D" id="1.20.59.10">
    <property type="entry name" value="Chorismate mutase"/>
    <property type="match status" value="1"/>
</dbReference>
<dbReference type="EC" id="4.2.1.51" evidence="6"/>
<keyword evidence="11" id="KW-0584">Phenylalanine biosynthesis</keyword>
<evidence type="ECO:0000256" key="15">
    <source>
        <dbReference type="ARBA" id="ARBA00031175"/>
    </source>
</evidence>
<evidence type="ECO:0000256" key="4">
    <source>
        <dbReference type="ARBA" id="ARBA00004741"/>
    </source>
</evidence>
<reference evidence="21" key="1">
    <citation type="submission" date="2018-05" db="EMBL/GenBank/DDBJ databases">
        <authorList>
            <person name="Lanie J.A."/>
            <person name="Ng W.-L."/>
            <person name="Kazmierczak K.M."/>
            <person name="Andrzejewski T.M."/>
            <person name="Davidsen T.M."/>
            <person name="Wayne K.J."/>
            <person name="Tettelin H."/>
            <person name="Glass J.I."/>
            <person name="Rusch D."/>
            <person name="Podicherti R."/>
            <person name="Tsui H.-C.T."/>
            <person name="Winkler M.E."/>
        </authorList>
    </citation>
    <scope>NUCLEOTIDE SEQUENCE</scope>
</reference>